<comment type="caution">
    <text evidence="1">The sequence shown here is derived from an EMBL/GenBank/DDBJ whole genome shotgun (WGS) entry which is preliminary data.</text>
</comment>
<proteinExistence type="predicted"/>
<sequence>MGRMKILHDGFPCLKPLSLKDITFLRVWRVQRIFPNISSYHMHKLEVLTCQRQRKKVELERWVEQEDDDSSFFIGK</sequence>
<name>A0ABD1H6T4_SALDI</name>
<accession>A0ABD1H6T4</accession>
<evidence type="ECO:0000313" key="2">
    <source>
        <dbReference type="Proteomes" id="UP001567538"/>
    </source>
</evidence>
<protein>
    <submittedName>
        <fullName evidence="1">Uncharacterized protein</fullName>
    </submittedName>
</protein>
<organism evidence="1 2">
    <name type="scientific">Salvia divinorum</name>
    <name type="common">Maria pastora</name>
    <name type="synonym">Diviner's sage</name>
    <dbReference type="NCBI Taxonomy" id="28513"/>
    <lineage>
        <taxon>Eukaryota</taxon>
        <taxon>Viridiplantae</taxon>
        <taxon>Streptophyta</taxon>
        <taxon>Embryophyta</taxon>
        <taxon>Tracheophyta</taxon>
        <taxon>Spermatophyta</taxon>
        <taxon>Magnoliopsida</taxon>
        <taxon>eudicotyledons</taxon>
        <taxon>Gunneridae</taxon>
        <taxon>Pentapetalae</taxon>
        <taxon>asterids</taxon>
        <taxon>lamiids</taxon>
        <taxon>Lamiales</taxon>
        <taxon>Lamiaceae</taxon>
        <taxon>Nepetoideae</taxon>
        <taxon>Mentheae</taxon>
        <taxon>Salviinae</taxon>
        <taxon>Salvia</taxon>
        <taxon>Salvia subgen. Calosphace</taxon>
    </lineage>
</organism>
<dbReference type="AlphaFoldDB" id="A0ABD1H6T4"/>
<dbReference type="Proteomes" id="UP001567538">
    <property type="component" value="Unassembled WGS sequence"/>
</dbReference>
<reference evidence="1 2" key="1">
    <citation type="submission" date="2024-06" db="EMBL/GenBank/DDBJ databases">
        <title>A chromosome level genome sequence of Diviner's sage (Salvia divinorum).</title>
        <authorList>
            <person name="Ford S.A."/>
            <person name="Ro D.-K."/>
            <person name="Ness R.W."/>
            <person name="Phillips M.A."/>
        </authorList>
    </citation>
    <scope>NUCLEOTIDE SEQUENCE [LARGE SCALE GENOMIC DNA]</scope>
    <source>
        <strain evidence="1">SAF-2024a</strain>
        <tissue evidence="1">Leaf</tissue>
    </source>
</reference>
<gene>
    <name evidence="1" type="ORF">AAHA92_12958</name>
</gene>
<dbReference type="EMBL" id="JBEAFC010000006">
    <property type="protein sequence ID" value="KAL1552117.1"/>
    <property type="molecule type" value="Genomic_DNA"/>
</dbReference>
<evidence type="ECO:0000313" key="1">
    <source>
        <dbReference type="EMBL" id="KAL1552117.1"/>
    </source>
</evidence>
<keyword evidence="2" id="KW-1185">Reference proteome</keyword>